<dbReference type="InterPro" id="IPR004625">
    <property type="entry name" value="PyrdxlKinase"/>
</dbReference>
<dbReference type="AlphaFoldDB" id="U7UIU3"/>
<keyword evidence="3" id="KW-0547">Nucleotide-binding</keyword>
<comment type="caution">
    <text evidence="7">The sequence shown here is derived from an EMBL/GenBank/DDBJ whole genome shotgun (WGS) entry which is preliminary data.</text>
</comment>
<dbReference type="Gene3D" id="3.40.1190.20">
    <property type="match status" value="1"/>
</dbReference>
<dbReference type="GO" id="GO:0008478">
    <property type="term" value="F:pyridoxal kinase activity"/>
    <property type="evidence" value="ECO:0007669"/>
    <property type="project" value="UniProtKB-EC"/>
</dbReference>
<reference evidence="7 8" key="1">
    <citation type="submission" date="2013-09" db="EMBL/GenBank/DDBJ databases">
        <authorList>
            <person name="Durkin A.S."/>
            <person name="Haft D.R."/>
            <person name="McCorrison J."/>
            <person name="Torralba M."/>
            <person name="Gillis M."/>
            <person name="Haft D.H."/>
            <person name="Methe B."/>
            <person name="Sutton G."/>
            <person name="Nelson K.E."/>
        </authorList>
    </citation>
    <scope>NUCLEOTIDE SEQUENCE [LARGE SCALE GENOMIC DNA]</scope>
    <source>
        <strain evidence="7 8">BV3C16-1</strain>
    </source>
</reference>
<organism evidence="7 8">
    <name type="scientific">Megasphaera vaginalis</name>
    <name type="common">ex Srinivasan et al. 2021</name>
    <dbReference type="NCBI Taxonomy" id="1111454"/>
    <lineage>
        <taxon>Bacteria</taxon>
        <taxon>Bacillati</taxon>
        <taxon>Bacillota</taxon>
        <taxon>Negativicutes</taxon>
        <taxon>Veillonellales</taxon>
        <taxon>Veillonellaceae</taxon>
        <taxon>Megasphaera</taxon>
    </lineage>
</organism>
<dbReference type="GO" id="GO:0005524">
    <property type="term" value="F:ATP binding"/>
    <property type="evidence" value="ECO:0007669"/>
    <property type="project" value="UniProtKB-KW"/>
</dbReference>
<keyword evidence="4 7" id="KW-0418">Kinase</keyword>
<accession>U7UIU3</accession>
<dbReference type="eggNOG" id="COG2240">
    <property type="taxonomic scope" value="Bacteria"/>
</dbReference>
<evidence type="ECO:0000256" key="3">
    <source>
        <dbReference type="ARBA" id="ARBA00022741"/>
    </source>
</evidence>
<dbReference type="EMBL" id="AWXA01000037">
    <property type="protein sequence ID" value="ERT59250.1"/>
    <property type="molecule type" value="Genomic_DNA"/>
</dbReference>
<dbReference type="STRING" id="1111454.HMPREF1250_1464"/>
<evidence type="ECO:0000256" key="1">
    <source>
        <dbReference type="ARBA" id="ARBA00012104"/>
    </source>
</evidence>
<sequence length="284" mass="31162">MEGCIMTTKRVLAIHDMCSFGRCSLTAALPVISSMGIQVCPFPTALFSNNLTYGTFTFTDFTPHMQEFMDKWQELGYTYDAIYSGFLADGGQTAIVAEAAARFGTTDTLIVVDPAMADDGALYPVFNTAFVGEMRKLIGKATVITPNYTEACLLLDRPYSADVLTTKEVTDVYRQLTQLGPKQVVITSVPGANDEIRNISYDRLSASFNEEKTYRIPFSTCGTGDIFTSVLTGALLRGKTLHDAVKTATTFLSHAISYTYKAKSDYREGVQVEPCLKELVKLCP</sequence>
<dbReference type="PATRIC" id="fig|1111454.3.peg.1384"/>
<dbReference type="NCBIfam" id="NF005491">
    <property type="entry name" value="PRK07105.1"/>
    <property type="match status" value="1"/>
</dbReference>
<evidence type="ECO:0000256" key="5">
    <source>
        <dbReference type="ARBA" id="ARBA00022840"/>
    </source>
</evidence>
<evidence type="ECO:0000259" key="6">
    <source>
        <dbReference type="Pfam" id="PF08543"/>
    </source>
</evidence>
<dbReference type="EC" id="2.7.1.35" evidence="1"/>
<dbReference type="PANTHER" id="PTHR10534">
    <property type="entry name" value="PYRIDOXAL KINASE"/>
    <property type="match status" value="1"/>
</dbReference>
<dbReference type="GO" id="GO:0009443">
    <property type="term" value="P:pyridoxal 5'-phosphate salvage"/>
    <property type="evidence" value="ECO:0007669"/>
    <property type="project" value="InterPro"/>
</dbReference>
<keyword evidence="8" id="KW-1185">Reference proteome</keyword>
<gene>
    <name evidence="7" type="ORF">HMPREF1250_1464</name>
</gene>
<dbReference type="Pfam" id="PF08543">
    <property type="entry name" value="Phos_pyr_kin"/>
    <property type="match status" value="1"/>
</dbReference>
<evidence type="ECO:0000313" key="8">
    <source>
        <dbReference type="Proteomes" id="UP000017090"/>
    </source>
</evidence>
<name>U7UIU3_9FIRM</name>
<keyword evidence="2" id="KW-0808">Transferase</keyword>
<dbReference type="InterPro" id="IPR029056">
    <property type="entry name" value="Ribokinase-like"/>
</dbReference>
<protein>
    <recommendedName>
        <fullName evidence="1">pyridoxal kinase</fullName>
        <ecNumber evidence="1">2.7.1.35</ecNumber>
    </recommendedName>
</protein>
<keyword evidence="5" id="KW-0067">ATP-binding</keyword>
<evidence type="ECO:0000313" key="7">
    <source>
        <dbReference type="EMBL" id="ERT59250.1"/>
    </source>
</evidence>
<feature type="domain" description="Pyridoxamine kinase/Phosphomethylpyrimidine kinase" evidence="6">
    <location>
        <begin position="28"/>
        <end position="263"/>
    </location>
</feature>
<dbReference type="CDD" id="cd01173">
    <property type="entry name" value="pyridoxal_pyridoxamine_kinase"/>
    <property type="match status" value="1"/>
</dbReference>
<dbReference type="GO" id="GO:0005829">
    <property type="term" value="C:cytosol"/>
    <property type="evidence" value="ECO:0007669"/>
    <property type="project" value="TreeGrafter"/>
</dbReference>
<proteinExistence type="predicted"/>
<dbReference type="Proteomes" id="UP000017090">
    <property type="component" value="Unassembled WGS sequence"/>
</dbReference>
<dbReference type="SUPFAM" id="SSF53613">
    <property type="entry name" value="Ribokinase-like"/>
    <property type="match status" value="1"/>
</dbReference>
<dbReference type="InterPro" id="IPR013749">
    <property type="entry name" value="PM/HMP-P_kinase-1"/>
</dbReference>
<evidence type="ECO:0000256" key="4">
    <source>
        <dbReference type="ARBA" id="ARBA00022777"/>
    </source>
</evidence>
<dbReference type="PANTHER" id="PTHR10534:SF2">
    <property type="entry name" value="PYRIDOXAL KINASE"/>
    <property type="match status" value="1"/>
</dbReference>
<evidence type="ECO:0000256" key="2">
    <source>
        <dbReference type="ARBA" id="ARBA00022679"/>
    </source>
</evidence>